<dbReference type="Proteomes" id="UP000490535">
    <property type="component" value="Unassembled WGS sequence"/>
</dbReference>
<dbReference type="GO" id="GO:0004852">
    <property type="term" value="F:uroporphyrinogen-III synthase activity"/>
    <property type="evidence" value="ECO:0007669"/>
    <property type="project" value="InterPro"/>
</dbReference>
<feature type="domain" description="Tetrapyrrole biosynthesis uroporphyrinogen III synthase" evidence="1">
    <location>
        <begin position="17"/>
        <end position="222"/>
    </location>
</feature>
<sequence>MLFINTRPIDRAQPLTQCLLQSGFTVVDLPLLELKPRPYDNILGQLYSQLLTTKIIVVVSPMAVQMGMQYLQQSGVSLKQIQHIQWIAVGKKTAQCLAEFGIASHVPEVESSEGMLDLPIFNTIENIQQIAFWRGEGGRQFMMQQCKERHINVLNFVLYERICPPETQTQFLNLLTTIEQFEPPYWNCISSEASWRNWLTLTQKHPQLLNACHYLVLGERLYQLLMHDKKATQKCFNITQILTLEPEAILQSIVQLQRKL</sequence>
<reference evidence="3" key="1">
    <citation type="journal article" date="2020" name="MBio">
        <title>Horizontal gene transfer to a defensive symbiont with a reduced genome amongst a multipartite beetle microbiome.</title>
        <authorList>
            <person name="Waterworth S.C."/>
            <person name="Florez L.V."/>
            <person name="Rees E.R."/>
            <person name="Hertweck C."/>
            <person name="Kaltenpoth M."/>
            <person name="Kwan J.C."/>
        </authorList>
    </citation>
    <scope>NUCLEOTIDE SEQUENCE [LARGE SCALE GENOMIC DNA]</scope>
</reference>
<name>A0A833PBY3_ACIBZ</name>
<dbReference type="AlphaFoldDB" id="A0A833PBY3"/>
<evidence type="ECO:0000313" key="2">
    <source>
        <dbReference type="EMBL" id="KAF1019125.1"/>
    </source>
</evidence>
<gene>
    <name evidence="2" type="primary">hemD</name>
    <name evidence="2" type="ORF">GAK29_04013</name>
</gene>
<evidence type="ECO:0000259" key="1">
    <source>
        <dbReference type="Pfam" id="PF02602"/>
    </source>
</evidence>
<dbReference type="InterPro" id="IPR036108">
    <property type="entry name" value="4pyrrol_syn_uPrphyn_synt_sf"/>
</dbReference>
<dbReference type="SUPFAM" id="SSF69618">
    <property type="entry name" value="HemD-like"/>
    <property type="match status" value="1"/>
</dbReference>
<accession>A0A833PBY3</accession>
<dbReference type="InterPro" id="IPR003754">
    <property type="entry name" value="4pyrrol_synth_uPrphyn_synth"/>
</dbReference>
<organism evidence="2 3">
    <name type="scientific">Acinetobacter bereziniae</name>
    <name type="common">Acinetobacter genomosp. 10</name>
    <dbReference type="NCBI Taxonomy" id="106648"/>
    <lineage>
        <taxon>Bacteria</taxon>
        <taxon>Pseudomonadati</taxon>
        <taxon>Pseudomonadota</taxon>
        <taxon>Gammaproteobacteria</taxon>
        <taxon>Moraxellales</taxon>
        <taxon>Moraxellaceae</taxon>
        <taxon>Acinetobacter</taxon>
    </lineage>
</organism>
<protein>
    <submittedName>
        <fullName evidence="2">Uroporphyrinogen-III synthase</fullName>
    </submittedName>
</protein>
<proteinExistence type="predicted"/>
<evidence type="ECO:0000313" key="3">
    <source>
        <dbReference type="Proteomes" id="UP000490535"/>
    </source>
</evidence>
<dbReference type="Gene3D" id="3.40.50.10090">
    <property type="match status" value="2"/>
</dbReference>
<comment type="caution">
    <text evidence="2">The sequence shown here is derived from an EMBL/GenBank/DDBJ whole genome shotgun (WGS) entry which is preliminary data.</text>
</comment>
<dbReference type="Pfam" id="PF02602">
    <property type="entry name" value="HEM4"/>
    <property type="match status" value="1"/>
</dbReference>
<dbReference type="CDD" id="cd06578">
    <property type="entry name" value="HemD"/>
    <property type="match status" value="1"/>
</dbReference>
<dbReference type="EMBL" id="WNDP01000151">
    <property type="protein sequence ID" value="KAF1019125.1"/>
    <property type="molecule type" value="Genomic_DNA"/>
</dbReference>
<dbReference type="GO" id="GO:0033014">
    <property type="term" value="P:tetrapyrrole biosynthetic process"/>
    <property type="evidence" value="ECO:0007669"/>
    <property type="project" value="InterPro"/>
</dbReference>